<dbReference type="VEuPathDB" id="GiardiaDB:GL50581_2405"/>
<dbReference type="PANTHER" id="PTHR21178:SF8">
    <property type="entry name" value="CILIA- AND FLAGELLA-ASSOCIATED PROTEIN 61"/>
    <property type="match status" value="1"/>
</dbReference>
<reference evidence="5" key="1">
    <citation type="submission" date="2012-02" db="EMBL/GenBank/DDBJ databases">
        <title>Genome sequencing of Giardia lamblia Genotypes A2 and B isolates (DH and GS) and comparative analysis with the genomes of Genotypes A1 and E (WB and Pig).</title>
        <authorList>
            <person name="Adam R."/>
            <person name="Dahlstrom E."/>
            <person name="Martens C."/>
            <person name="Bruno D."/>
            <person name="Barbian K."/>
            <person name="Porcella S.F."/>
            <person name="Nash T."/>
        </authorList>
    </citation>
    <scope>NUCLEOTIDE SEQUENCE</scope>
    <source>
        <strain evidence="5">GS</strain>
    </source>
</reference>
<dbReference type="Pfam" id="PF16092">
    <property type="entry name" value="CFAP61_N"/>
    <property type="match status" value="1"/>
</dbReference>
<proteinExistence type="predicted"/>
<dbReference type="VEuPathDB" id="GiardiaDB:QR46_3192"/>
<dbReference type="PANTHER" id="PTHR21178">
    <property type="entry name" value="CILIA- AND FLAGELLA-ASSOCIATED PROTEIN 61"/>
    <property type="match status" value="1"/>
</dbReference>
<reference evidence="4 5" key="2">
    <citation type="journal article" date="2013" name="Genome Biol. Evol.">
        <title>Genome sequencing of Giardia lamblia genotypes A2 and B isolates (DH and GS) and comparative analysis with the genomes of genotypes A1 and E (WB and Pig).</title>
        <authorList>
            <person name="Adam R.D."/>
            <person name="Dahlstrom E.W."/>
            <person name="Martens C.A."/>
            <person name="Bruno D.P."/>
            <person name="Barbian K.D."/>
            <person name="Ricklefs S.M."/>
            <person name="Hernandez M.M."/>
            <person name="Narla N.P."/>
            <person name="Patel R.B."/>
            <person name="Porcella S.F."/>
            <person name="Nash T.E."/>
        </authorList>
    </citation>
    <scope>NUCLEOTIDE SEQUENCE [LARGE SCALE GENOMIC DNA]</scope>
    <source>
        <strain evidence="4 5">GS</strain>
    </source>
</reference>
<feature type="region of interest" description="Disordered" evidence="1">
    <location>
        <begin position="1242"/>
        <end position="1297"/>
    </location>
</feature>
<comment type="caution">
    <text evidence="4">The sequence shown here is derived from an EMBL/GenBank/DDBJ whole genome shotgun (WGS) entry which is preliminary data.</text>
</comment>
<dbReference type="InterPro" id="IPR032151">
    <property type="entry name" value="CFAP61_N"/>
</dbReference>
<feature type="domain" description="Cilia- and flagella-associated protein 61 N-terminal" evidence="2">
    <location>
        <begin position="20"/>
        <end position="245"/>
    </location>
</feature>
<dbReference type="InterPro" id="IPR038884">
    <property type="entry name" value="CFAP61"/>
</dbReference>
<gene>
    <name evidence="4" type="ORF">GSB_5186</name>
</gene>
<name>V6TUK3_GIAIN</name>
<dbReference type="VEuPathDB" id="GiardiaDB:DHA2_5186"/>
<feature type="compositionally biased region" description="Acidic residues" evidence="1">
    <location>
        <begin position="1283"/>
        <end position="1295"/>
    </location>
</feature>
<feature type="domain" description="CFAP61 dimerisation" evidence="3">
    <location>
        <begin position="1609"/>
        <end position="1731"/>
    </location>
</feature>
<dbReference type="Pfam" id="PF23150">
    <property type="entry name" value="CFAP61_dimer"/>
    <property type="match status" value="1"/>
</dbReference>
<evidence type="ECO:0000313" key="5">
    <source>
        <dbReference type="Proteomes" id="UP000018040"/>
    </source>
</evidence>
<sequence>VFQCSNQKLKFIPMASQYAIRDLSPEDYPACSELLSDPIYGRLFVTTDLAELHTVCSYAAVAESITDNEICAILMVAPLPQFYQDLSPEQQPASAPGTKVPSYWVDYVDQVYNCETSEFVTSWVRMAYCSPEHSIAMSVLVQGYFNYDPYHENLLLLSHPFTSPPPYLRKIFPELASEVPVSSNMCHIMCCLRSDVLPPLSVRNADMRDHDDLVAIFESQNTSVRARFGEFFIAGLITSASAEPDQKMSLVALDYESYALEYRANEANAIRKPVSFLYVERYNPQSSDDTKTIENLKKSHCLEKYSLHKIPHEDIGFIRATATLPIAESRCGELISAVFEQWPTLEAILLTLPSAATCTDMQMLRLFTLIDPRSPLSPRESLFMCHRDAWLGTVTIRRVRDLSLLEEARKYLEGTLKQDTPIVNISSTIHKELESLTPQASFGTIIACNVVGDRQVPIAVCILDMNIANQDLPEAMSDYLQAYHLTLRGTTSSCEVPWELNQTDSIWMPSLCLGSAPWCTMHYDEDLSKHAYLKAFIIDPLFLQYKDVILNSCMRVAGVDGFLLSIGSTLQTSIRRVYDAGTGEFQQIDCDTNTILTSFEKELLRTSKYVPAVTLLPSERDEHVIKSAVRKHFDGSLPTGHPEKSAERLQDEARFNSVMQEDLSSEIKASALRVLNPCFSLFALCPSDLIHHFAPPLTIANTTEPPSVIIKPPVTFTDRLVLVGGGLGLISTLTTMHDCADLARFKNIVVVSPPPGIVTPYVIEYDKSEYSLCFDHGESLPAIRDRAIHLLYDVYIGEILELSLDDGLLKLASGAEFGFDIIMLCPEGSDAESFRLVPSFNLNSAASFAYGIVDPSGASGAGQLSQLQSNTLNTRGFKDQDIIPILSQAKSYSSLLSCMINERIMEGSSSSKEMTYYEQLLAPRLNSRLFMRYLTRDDPLSKRQMSALYNSTLTANLNTCVNFLYSPYILKQLNAKSGNSTNNKEDENAITSSAATNITKGTAQQPSGEEEQKPTSQLGPYRLLSPYAKSSQIIQASSPSAMLELPLLCKRLAAITNEARDQLFPSLTQEKPAKGVKGQTAAPTTTASVVDAARVSVAVVGDTFESFSIVRCLLDSGVAPSSIFLLIPLDPTVNVDQTETRNEVMIDNLVAPPGYGQYAIRSNSIMPMDPTKRVTMRQSEMAARGVSDNSTSQSAEKRSESFPRDLHAYILEEMNKLGINILKNIRILDVLCSLNGLSTKGFGKMPGYGNEEDDSDEEDEYSDESDEDETRDYDVGDSNLSDSDSEGSDNDTESLDENKLVAMVKEIRETLEELDAADISLNSRIPNFAEELEELDDVCDALLLGDINGVLVQYLAEGDSEFDPSVMDANEQRFEIFRILKKRLHKLQHDAKKTLSKKKRYRKKLFLGASLCGLRLGLQTNTAFNPDGEMSSAYGDDLPGSIFLNAGAMTRIITGPTGSIARMQISNSEPSPQMGSLDIHVCAVFLTEGFGVPFHYASALMRSDLVFDKALIVNSNAQASDPRVYAACNLGKISRATLLRRMQRSTNTANYLSAMKIPMAPHALTADPIKPVVDWSLFSASESARYAVYRLLSKRLLDFEVLDDDGLVPEFTNPLILNCRIINGHVFRVSRPLRDVRDLSLTVEKYFRVVETGKLCKLEKGERWCHLEVDPFGVVDNITVFSEQELHPDIKDTLYRIVGLPSALLNNLEGRWARGEVVDLIEFFSRPQVQVLLSDAMRTTIGEIVSDILTSQNFQDIMDKVWLGEYVGDDARSVGDISAEALQPSFGKELLKGSANGSRAIEILMMISKQLMEEAKGRFPELGEGAGVRGKVTFTPLAQ</sequence>
<feature type="compositionally biased region" description="Polar residues" evidence="1">
    <location>
        <begin position="989"/>
        <end position="1007"/>
    </location>
</feature>
<dbReference type="OrthoDB" id="382863at2759"/>
<organism evidence="4 5">
    <name type="scientific">Giardia intestinalis</name>
    <name type="common">Giardia lamblia</name>
    <dbReference type="NCBI Taxonomy" id="5741"/>
    <lineage>
        <taxon>Eukaryota</taxon>
        <taxon>Metamonada</taxon>
        <taxon>Diplomonadida</taxon>
        <taxon>Hexamitidae</taxon>
        <taxon>Giardiinae</taxon>
        <taxon>Giardia</taxon>
    </lineage>
</organism>
<feature type="non-terminal residue" evidence="4">
    <location>
        <position position="1"/>
    </location>
</feature>
<feature type="region of interest" description="Disordered" evidence="1">
    <location>
        <begin position="978"/>
        <end position="1021"/>
    </location>
</feature>
<evidence type="ECO:0000313" key="4">
    <source>
        <dbReference type="EMBL" id="ESU42426.1"/>
    </source>
</evidence>
<evidence type="ECO:0000259" key="3">
    <source>
        <dbReference type="Pfam" id="PF23150"/>
    </source>
</evidence>
<protein>
    <submittedName>
        <fullName evidence="4">Uncharacterized protein</fullName>
    </submittedName>
</protein>
<feature type="compositionally biased region" description="Acidic residues" evidence="1">
    <location>
        <begin position="1250"/>
        <end position="1271"/>
    </location>
</feature>
<accession>V6TUK3</accession>
<evidence type="ECO:0000259" key="2">
    <source>
        <dbReference type="Pfam" id="PF16092"/>
    </source>
</evidence>
<dbReference type="EMBL" id="AHHH01000083">
    <property type="protein sequence ID" value="ESU42426.1"/>
    <property type="molecule type" value="Genomic_DNA"/>
</dbReference>
<feature type="region of interest" description="Disordered" evidence="1">
    <location>
        <begin position="1175"/>
        <end position="1201"/>
    </location>
</feature>
<dbReference type="Proteomes" id="UP000018040">
    <property type="component" value="Unassembled WGS sequence"/>
</dbReference>
<dbReference type="VEuPathDB" id="GiardiaDB:GL50803_005186"/>
<evidence type="ECO:0000256" key="1">
    <source>
        <dbReference type="SAM" id="MobiDB-lite"/>
    </source>
</evidence>
<dbReference type="InterPro" id="IPR056299">
    <property type="entry name" value="CFAP61_dimer"/>
</dbReference>